<dbReference type="GO" id="GO:0007018">
    <property type="term" value="P:microtubule-based movement"/>
    <property type="evidence" value="ECO:0007669"/>
    <property type="project" value="InterPro"/>
</dbReference>
<organism evidence="5 6">
    <name type="scientific">Cymbomonas tetramitiformis</name>
    <dbReference type="NCBI Taxonomy" id="36881"/>
    <lineage>
        <taxon>Eukaryota</taxon>
        <taxon>Viridiplantae</taxon>
        <taxon>Chlorophyta</taxon>
        <taxon>Pyramimonadophyceae</taxon>
        <taxon>Pyramimonadales</taxon>
        <taxon>Pyramimonadaceae</taxon>
        <taxon>Cymbomonas</taxon>
    </lineage>
</organism>
<dbReference type="PROSITE" id="PS50067">
    <property type="entry name" value="KINESIN_MOTOR_2"/>
    <property type="match status" value="1"/>
</dbReference>
<keyword evidence="6" id="KW-1185">Reference proteome</keyword>
<dbReference type="SUPFAM" id="SSF52540">
    <property type="entry name" value="P-loop containing nucleoside triphosphate hydrolases"/>
    <property type="match status" value="1"/>
</dbReference>
<gene>
    <name evidence="5" type="ORF">CYMTET_52380</name>
</gene>
<evidence type="ECO:0000256" key="1">
    <source>
        <dbReference type="ARBA" id="ARBA00023054"/>
    </source>
</evidence>
<keyword evidence="3" id="KW-0067">ATP-binding</keyword>
<sequence>MGDNSISLSDDKDEKKNAAVQGFIRVVIRVRPLVDNERLGTWEVGPCHMADKAPLKDRQKPYQFEKIFGQATNNGQIYSEVVCDMVQAAVSAYNCTIFAYGQTGSGKTHTILGNQDDPGIMLRAFCDLFSKIDSTQDRVFCVRVAYIELYNEELYDLLSEKPMDRMGDRGLLKIVETPTRGLAVHGLREVDMSTPEQMMQVLEEGQRQRMVRSPAAGHASFFMPNCTLLEPLRVAEGKP</sequence>
<proteinExistence type="inferred from homology"/>
<evidence type="ECO:0000256" key="2">
    <source>
        <dbReference type="ARBA" id="ARBA00023175"/>
    </source>
</evidence>
<dbReference type="Pfam" id="PF00225">
    <property type="entry name" value="Kinesin"/>
    <property type="match status" value="1"/>
</dbReference>
<keyword evidence="2 3" id="KW-0505">Motor protein</keyword>
<evidence type="ECO:0000259" key="4">
    <source>
        <dbReference type="PROSITE" id="PS50067"/>
    </source>
</evidence>
<feature type="binding site" evidence="3">
    <location>
        <begin position="101"/>
        <end position="108"/>
    </location>
    <ligand>
        <name>ATP</name>
        <dbReference type="ChEBI" id="CHEBI:30616"/>
    </ligand>
</feature>
<dbReference type="InterPro" id="IPR001752">
    <property type="entry name" value="Kinesin_motor_dom"/>
</dbReference>
<evidence type="ECO:0000313" key="6">
    <source>
        <dbReference type="Proteomes" id="UP001190700"/>
    </source>
</evidence>
<dbReference type="PANTHER" id="PTHR47968">
    <property type="entry name" value="CENTROMERE PROTEIN E"/>
    <property type="match status" value="1"/>
</dbReference>
<dbReference type="GO" id="GO:0005524">
    <property type="term" value="F:ATP binding"/>
    <property type="evidence" value="ECO:0007669"/>
    <property type="project" value="UniProtKB-UniRule"/>
</dbReference>
<name>A0AAE0BJ77_9CHLO</name>
<dbReference type="SMART" id="SM00129">
    <property type="entry name" value="KISc"/>
    <property type="match status" value="1"/>
</dbReference>
<dbReference type="EMBL" id="LGRX02034537">
    <property type="protein sequence ID" value="KAK3237556.1"/>
    <property type="molecule type" value="Genomic_DNA"/>
</dbReference>
<dbReference type="InterPro" id="IPR027640">
    <property type="entry name" value="Kinesin-like_fam"/>
</dbReference>
<dbReference type="GO" id="GO:0003777">
    <property type="term" value="F:microtubule motor activity"/>
    <property type="evidence" value="ECO:0007669"/>
    <property type="project" value="InterPro"/>
</dbReference>
<comment type="caution">
    <text evidence="5">The sequence shown here is derived from an EMBL/GenBank/DDBJ whole genome shotgun (WGS) entry which is preliminary data.</text>
</comment>
<dbReference type="GO" id="GO:0008017">
    <property type="term" value="F:microtubule binding"/>
    <property type="evidence" value="ECO:0007669"/>
    <property type="project" value="InterPro"/>
</dbReference>
<comment type="similarity">
    <text evidence="3">Belongs to the TRAFAC class myosin-kinesin ATPase superfamily. Kinesin family.</text>
</comment>
<evidence type="ECO:0000313" key="5">
    <source>
        <dbReference type="EMBL" id="KAK3237556.1"/>
    </source>
</evidence>
<keyword evidence="3" id="KW-0547">Nucleotide-binding</keyword>
<accession>A0AAE0BJ77</accession>
<protein>
    <recommendedName>
        <fullName evidence="4">Kinesin motor domain-containing protein</fullName>
    </recommendedName>
</protein>
<dbReference type="PANTHER" id="PTHR47968:SF75">
    <property type="entry name" value="CENTROMERE-ASSOCIATED PROTEIN E"/>
    <property type="match status" value="1"/>
</dbReference>
<dbReference type="Gene3D" id="3.40.850.10">
    <property type="entry name" value="Kinesin motor domain"/>
    <property type="match status" value="1"/>
</dbReference>
<keyword evidence="1" id="KW-0175">Coiled coil</keyword>
<feature type="domain" description="Kinesin motor" evidence="4">
    <location>
        <begin position="23"/>
        <end position="239"/>
    </location>
</feature>
<dbReference type="InterPro" id="IPR027417">
    <property type="entry name" value="P-loop_NTPase"/>
</dbReference>
<evidence type="ECO:0000256" key="3">
    <source>
        <dbReference type="PROSITE-ProRule" id="PRU00283"/>
    </source>
</evidence>
<dbReference type="InterPro" id="IPR036961">
    <property type="entry name" value="Kinesin_motor_dom_sf"/>
</dbReference>
<dbReference type="Proteomes" id="UP001190700">
    <property type="component" value="Unassembled WGS sequence"/>
</dbReference>
<reference evidence="5 6" key="1">
    <citation type="journal article" date="2015" name="Genome Biol. Evol.">
        <title>Comparative Genomics of a Bacterivorous Green Alga Reveals Evolutionary Causalities and Consequences of Phago-Mixotrophic Mode of Nutrition.</title>
        <authorList>
            <person name="Burns J.A."/>
            <person name="Paasch A."/>
            <person name="Narechania A."/>
            <person name="Kim E."/>
        </authorList>
    </citation>
    <scope>NUCLEOTIDE SEQUENCE [LARGE SCALE GENOMIC DNA]</scope>
    <source>
        <strain evidence="5 6">PLY_AMNH</strain>
    </source>
</reference>
<dbReference type="AlphaFoldDB" id="A0AAE0BJ77"/>